<evidence type="ECO:0000313" key="7">
    <source>
        <dbReference type="Proteomes" id="UP000252204"/>
    </source>
</evidence>
<evidence type="ECO:0000313" key="6">
    <source>
        <dbReference type="EMBL" id="RBI69393.1"/>
    </source>
</evidence>
<comment type="caution">
    <text evidence="6">The sequence shown here is derived from an EMBL/GenBank/DDBJ whole genome shotgun (WGS) entry which is preliminary data.</text>
</comment>
<keyword evidence="7" id="KW-1185">Reference proteome</keyword>
<keyword evidence="4" id="KW-0812">Transmembrane</keyword>
<evidence type="ECO:0000256" key="1">
    <source>
        <dbReference type="ARBA" id="ARBA00012374"/>
    </source>
</evidence>
<evidence type="ECO:0000256" key="3">
    <source>
        <dbReference type="ARBA" id="ARBA00047594"/>
    </source>
</evidence>
<feature type="transmembrane region" description="Helical" evidence="4">
    <location>
        <begin position="157"/>
        <end position="176"/>
    </location>
</feature>
<dbReference type="RefSeq" id="WP_113268045.1">
    <property type="nucleotide sequence ID" value="NZ_QNTU01000001.1"/>
</dbReference>
<dbReference type="InterPro" id="IPR000326">
    <property type="entry name" value="PAP2/HPO"/>
</dbReference>
<dbReference type="CDD" id="cd03392">
    <property type="entry name" value="PAP2_like_2"/>
    <property type="match status" value="1"/>
</dbReference>
<feature type="transmembrane region" description="Helical" evidence="4">
    <location>
        <begin position="21"/>
        <end position="43"/>
    </location>
</feature>
<feature type="transmembrane region" description="Helical" evidence="4">
    <location>
        <begin position="87"/>
        <end position="109"/>
    </location>
</feature>
<protein>
    <recommendedName>
        <fullName evidence="1">undecaprenyl-diphosphate phosphatase</fullName>
        <ecNumber evidence="1">3.6.1.27</ecNumber>
    </recommendedName>
    <alternativeName>
        <fullName evidence="2">Undecaprenyl pyrophosphate phosphatase</fullName>
    </alternativeName>
</protein>
<evidence type="ECO:0000259" key="5">
    <source>
        <dbReference type="SMART" id="SM00014"/>
    </source>
</evidence>
<sequence length="251" mass="27247">MKHYEKIGHVGRHSFSLLARLGRYELTMLLCVAVLSGGIWGFVALADEVTEGDTQSVDESLLLALRNPADLSDPLGPGWVEEMGRDFTALGGVGVLVLITLGALGYLLLASRYRAALFASIAVPGGILLSTVMKMGFDRPRPDLVPHEAMVYTASFPSGHSMMSAVTYLTLAALLIRVQPALRLKAYLLILAILLTVLVGISRVYLGVHWPTDVLAGWTAGASWAALCWIVMRWMQRRGQVEPEENLSGTE</sequence>
<dbReference type="OrthoDB" id="9780918at2"/>
<keyword evidence="4" id="KW-0472">Membrane</keyword>
<gene>
    <name evidence="6" type="ORF">DQ400_01505</name>
</gene>
<dbReference type="Proteomes" id="UP000252204">
    <property type="component" value="Unassembled WGS sequence"/>
</dbReference>
<dbReference type="PANTHER" id="PTHR14969">
    <property type="entry name" value="SPHINGOSINE-1-PHOSPHATE PHOSPHOHYDROLASE"/>
    <property type="match status" value="1"/>
</dbReference>
<dbReference type="SUPFAM" id="SSF48317">
    <property type="entry name" value="Acid phosphatase/Vanadium-dependent haloperoxidase"/>
    <property type="match status" value="1"/>
</dbReference>
<dbReference type="SMART" id="SM00014">
    <property type="entry name" value="acidPPc"/>
    <property type="match status" value="1"/>
</dbReference>
<keyword evidence="4" id="KW-1133">Transmembrane helix</keyword>
<evidence type="ECO:0000256" key="2">
    <source>
        <dbReference type="ARBA" id="ARBA00032707"/>
    </source>
</evidence>
<dbReference type="PANTHER" id="PTHR14969:SF13">
    <property type="entry name" value="AT30094P"/>
    <property type="match status" value="1"/>
</dbReference>
<dbReference type="EMBL" id="QNTU01000001">
    <property type="protein sequence ID" value="RBI69393.1"/>
    <property type="molecule type" value="Genomic_DNA"/>
</dbReference>
<feature type="transmembrane region" description="Helical" evidence="4">
    <location>
        <begin position="188"/>
        <end position="208"/>
    </location>
</feature>
<dbReference type="AlphaFoldDB" id="A0A365TTI6"/>
<dbReference type="GO" id="GO:0050380">
    <property type="term" value="F:undecaprenyl-diphosphatase activity"/>
    <property type="evidence" value="ECO:0007669"/>
    <property type="project" value="UniProtKB-EC"/>
</dbReference>
<name>A0A365TTI6_9GAMM</name>
<feature type="domain" description="Phosphatidic acid phosphatase type 2/haloperoxidase" evidence="5">
    <location>
        <begin position="115"/>
        <end position="229"/>
    </location>
</feature>
<evidence type="ECO:0000256" key="4">
    <source>
        <dbReference type="SAM" id="Phobius"/>
    </source>
</evidence>
<accession>A0A365TTI6</accession>
<feature type="transmembrane region" description="Helical" evidence="4">
    <location>
        <begin position="214"/>
        <end position="232"/>
    </location>
</feature>
<comment type="catalytic activity">
    <reaction evidence="3">
        <text>di-trans,octa-cis-undecaprenyl diphosphate + H2O = di-trans,octa-cis-undecaprenyl phosphate + phosphate + H(+)</text>
        <dbReference type="Rhea" id="RHEA:28094"/>
        <dbReference type="ChEBI" id="CHEBI:15377"/>
        <dbReference type="ChEBI" id="CHEBI:15378"/>
        <dbReference type="ChEBI" id="CHEBI:43474"/>
        <dbReference type="ChEBI" id="CHEBI:58405"/>
        <dbReference type="ChEBI" id="CHEBI:60392"/>
        <dbReference type="EC" id="3.6.1.27"/>
    </reaction>
</comment>
<proteinExistence type="predicted"/>
<reference evidence="7" key="1">
    <citation type="submission" date="2018-06" db="EMBL/GenBank/DDBJ databases">
        <title>Whole genome sequencing of four bacterial strains from South Shetland trench revealing bio-synthetic gene clusters.</title>
        <authorList>
            <person name="Abdel-Mageed W.M."/>
            <person name="Lehri B."/>
            <person name="Jarmusch S."/>
            <person name="Miranda K."/>
            <person name="Goodfellow M."/>
            <person name="Jaspars M."/>
            <person name="Karlyshev A.V."/>
        </authorList>
    </citation>
    <scope>NUCLEOTIDE SEQUENCE [LARGE SCALE GENOMIC DNA]</scope>
    <source>
        <strain evidence="7">SST4</strain>
    </source>
</reference>
<dbReference type="Gene3D" id="1.20.144.10">
    <property type="entry name" value="Phosphatidic acid phosphatase type 2/haloperoxidase"/>
    <property type="match status" value="1"/>
</dbReference>
<dbReference type="EC" id="3.6.1.27" evidence="1"/>
<organism evidence="6 7">
    <name type="scientific">Vreelandella sulfidaeris</name>
    <dbReference type="NCBI Taxonomy" id="115553"/>
    <lineage>
        <taxon>Bacteria</taxon>
        <taxon>Pseudomonadati</taxon>
        <taxon>Pseudomonadota</taxon>
        <taxon>Gammaproteobacteria</taxon>
        <taxon>Oceanospirillales</taxon>
        <taxon>Halomonadaceae</taxon>
        <taxon>Vreelandella</taxon>
    </lineage>
</organism>
<dbReference type="Pfam" id="PF01569">
    <property type="entry name" value="PAP2"/>
    <property type="match status" value="1"/>
</dbReference>
<dbReference type="InterPro" id="IPR036938">
    <property type="entry name" value="PAP2/HPO_sf"/>
</dbReference>
<feature type="transmembrane region" description="Helical" evidence="4">
    <location>
        <begin position="116"/>
        <end position="137"/>
    </location>
</feature>